<dbReference type="EMBL" id="CATQJA010002651">
    <property type="protein sequence ID" value="CAJ0577583.1"/>
    <property type="molecule type" value="Genomic_DNA"/>
</dbReference>
<evidence type="ECO:0000259" key="7">
    <source>
        <dbReference type="PROSITE" id="PS51030"/>
    </source>
</evidence>
<dbReference type="GO" id="GO:0003700">
    <property type="term" value="F:DNA-binding transcription factor activity"/>
    <property type="evidence" value="ECO:0007669"/>
    <property type="project" value="InterPro"/>
</dbReference>
<dbReference type="Proteomes" id="UP001177023">
    <property type="component" value="Unassembled WGS sequence"/>
</dbReference>
<keyword evidence="3" id="KW-0862">Zinc</keyword>
<dbReference type="InterPro" id="IPR001628">
    <property type="entry name" value="Znf_hrmn_rcpt"/>
</dbReference>
<keyword evidence="4" id="KW-0805">Transcription regulation</keyword>
<proteinExistence type="predicted"/>
<dbReference type="PROSITE" id="PS51030">
    <property type="entry name" value="NUCLEAR_REC_DBD_2"/>
    <property type="match status" value="1"/>
</dbReference>
<keyword evidence="1" id="KW-0479">Metal-binding</keyword>
<feature type="domain" description="Nuclear receptor" evidence="7">
    <location>
        <begin position="45"/>
        <end position="121"/>
    </location>
</feature>
<protein>
    <recommendedName>
        <fullName evidence="7">Nuclear receptor domain-containing protein</fullName>
    </recommendedName>
</protein>
<dbReference type="GO" id="GO:0008270">
    <property type="term" value="F:zinc ion binding"/>
    <property type="evidence" value="ECO:0007669"/>
    <property type="project" value="UniProtKB-KW"/>
</dbReference>
<evidence type="ECO:0000256" key="5">
    <source>
        <dbReference type="ARBA" id="ARBA00023125"/>
    </source>
</evidence>
<evidence type="ECO:0000256" key="3">
    <source>
        <dbReference type="ARBA" id="ARBA00022833"/>
    </source>
</evidence>
<evidence type="ECO:0000256" key="6">
    <source>
        <dbReference type="ARBA" id="ARBA00023163"/>
    </source>
</evidence>
<evidence type="ECO:0000256" key="2">
    <source>
        <dbReference type="ARBA" id="ARBA00022771"/>
    </source>
</evidence>
<keyword evidence="2" id="KW-0863">Zinc-finger</keyword>
<keyword evidence="6" id="KW-0804">Transcription</keyword>
<sequence length="130" mass="14611">MTMLDSEHAKNETKMESLLKTARTATHATKAEFQEKTRVDPEPMKGHCNACPPEKGEQKVSYYYTAPACKPCLKYFSKLCSRNNEDSKCQGPGSCSERRKCNKCSYMAWTALGYQKKVPPALQLTDSDSD</sequence>
<evidence type="ECO:0000313" key="8">
    <source>
        <dbReference type="EMBL" id="CAJ0577583.1"/>
    </source>
</evidence>
<name>A0AA36D091_9BILA</name>
<reference evidence="8" key="1">
    <citation type="submission" date="2023-06" db="EMBL/GenBank/DDBJ databases">
        <authorList>
            <person name="Delattre M."/>
        </authorList>
    </citation>
    <scope>NUCLEOTIDE SEQUENCE</scope>
    <source>
        <strain evidence="8">AF72</strain>
    </source>
</reference>
<dbReference type="AlphaFoldDB" id="A0AA36D091"/>
<evidence type="ECO:0000256" key="4">
    <source>
        <dbReference type="ARBA" id="ARBA00023015"/>
    </source>
</evidence>
<gene>
    <name evidence="8" type="ORF">MSPICULIGERA_LOCUS15853</name>
</gene>
<organism evidence="8 9">
    <name type="scientific">Mesorhabditis spiculigera</name>
    <dbReference type="NCBI Taxonomy" id="96644"/>
    <lineage>
        <taxon>Eukaryota</taxon>
        <taxon>Metazoa</taxon>
        <taxon>Ecdysozoa</taxon>
        <taxon>Nematoda</taxon>
        <taxon>Chromadorea</taxon>
        <taxon>Rhabditida</taxon>
        <taxon>Rhabditina</taxon>
        <taxon>Rhabditomorpha</taxon>
        <taxon>Rhabditoidea</taxon>
        <taxon>Rhabditidae</taxon>
        <taxon>Mesorhabditinae</taxon>
        <taxon>Mesorhabditis</taxon>
    </lineage>
</organism>
<keyword evidence="9" id="KW-1185">Reference proteome</keyword>
<accession>A0AA36D091</accession>
<comment type="caution">
    <text evidence="8">The sequence shown here is derived from an EMBL/GenBank/DDBJ whole genome shotgun (WGS) entry which is preliminary data.</text>
</comment>
<keyword evidence="5" id="KW-0238">DNA-binding</keyword>
<evidence type="ECO:0000313" key="9">
    <source>
        <dbReference type="Proteomes" id="UP001177023"/>
    </source>
</evidence>
<evidence type="ECO:0000256" key="1">
    <source>
        <dbReference type="ARBA" id="ARBA00022723"/>
    </source>
</evidence>
<feature type="non-terminal residue" evidence="8">
    <location>
        <position position="130"/>
    </location>
</feature>
<dbReference type="GO" id="GO:0043565">
    <property type="term" value="F:sequence-specific DNA binding"/>
    <property type="evidence" value="ECO:0007669"/>
    <property type="project" value="InterPro"/>
</dbReference>